<protein>
    <submittedName>
        <fullName evidence="2">Uncharacterized protein</fullName>
    </submittedName>
</protein>
<name>A0AAV9J6S0_9PEZI</name>
<keyword evidence="3" id="KW-1185">Reference proteome</keyword>
<evidence type="ECO:0000256" key="1">
    <source>
        <dbReference type="SAM" id="MobiDB-lite"/>
    </source>
</evidence>
<feature type="compositionally biased region" description="Polar residues" evidence="1">
    <location>
        <begin position="453"/>
        <end position="465"/>
    </location>
</feature>
<proteinExistence type="predicted"/>
<feature type="compositionally biased region" description="Basic and acidic residues" evidence="1">
    <location>
        <begin position="506"/>
        <end position="516"/>
    </location>
</feature>
<feature type="compositionally biased region" description="Basic and acidic residues" evidence="1">
    <location>
        <begin position="567"/>
        <end position="582"/>
    </location>
</feature>
<accession>A0AAV9J6S0</accession>
<gene>
    <name evidence="2" type="ORF">LTR36_008921</name>
</gene>
<dbReference type="Proteomes" id="UP001324427">
    <property type="component" value="Unassembled WGS sequence"/>
</dbReference>
<evidence type="ECO:0000313" key="2">
    <source>
        <dbReference type="EMBL" id="KAK4540706.1"/>
    </source>
</evidence>
<evidence type="ECO:0000313" key="3">
    <source>
        <dbReference type="Proteomes" id="UP001324427"/>
    </source>
</evidence>
<feature type="region of interest" description="Disordered" evidence="1">
    <location>
        <begin position="427"/>
        <end position="517"/>
    </location>
</feature>
<sequence length="582" mass="64028">MILLVAPTSVLHSPLKHYNAQIFNTPFSQEKDAAVERDAALDASVSLSPQKSLSDMQATAEGQRPVDYDTYYSNHNSNMRRLDTLSAEEVKWLPTISRKEMQLFLKEKLDVVHLGTEYDLRQQGYDDNEKEKMKWMKAGSWGYAAKSDTITNTNKKANITDKDWVSTPAGPVSLKMRLHWFLIDRGSEFDGLSCCTRDGKELEGALQNDILMQQYIRVVDRYTDWSKFKGGKGFYEPVVLLKGTVSAGTLLKFELHTVKKSELVKQAHLDAEPHDALRVALIHQSFAGNMKGFLAAHHINTPKQVDAGLQAIRQMNPPLRSYGCTHSADFDSPEYYHLCSQDDLVQEGGSYRERDYGGTRRGGRSVSYGSAQDRARSHRHHQEDRRSDSRSRSPWRAPAGNPNQPTVVFLHGGDLLLSAEVPVTDELAGGDGAEHPTYSASFGSAPRNPLLDTKSSGTQPNSSSESAEDPQKRRVRGGRGRKHRRASGLLDANLITVADDVPPGPEDEHNDPRGHAESMGQLVDEHRESLTDGAAGSCGGVSGPLAGVGTVTNAGLYDGLKAMGRGTDSKEEKKPGHAEPEL</sequence>
<dbReference type="AlphaFoldDB" id="A0AAV9J6S0"/>
<organism evidence="2 3">
    <name type="scientific">Oleoguttula mirabilis</name>
    <dbReference type="NCBI Taxonomy" id="1507867"/>
    <lineage>
        <taxon>Eukaryota</taxon>
        <taxon>Fungi</taxon>
        <taxon>Dikarya</taxon>
        <taxon>Ascomycota</taxon>
        <taxon>Pezizomycotina</taxon>
        <taxon>Dothideomycetes</taxon>
        <taxon>Dothideomycetidae</taxon>
        <taxon>Mycosphaerellales</taxon>
        <taxon>Teratosphaeriaceae</taxon>
        <taxon>Oleoguttula</taxon>
    </lineage>
</organism>
<feature type="region of interest" description="Disordered" evidence="1">
    <location>
        <begin position="560"/>
        <end position="582"/>
    </location>
</feature>
<feature type="compositionally biased region" description="Basic residues" evidence="1">
    <location>
        <begin position="473"/>
        <end position="486"/>
    </location>
</feature>
<comment type="caution">
    <text evidence="2">The sequence shown here is derived from an EMBL/GenBank/DDBJ whole genome shotgun (WGS) entry which is preliminary data.</text>
</comment>
<feature type="region of interest" description="Disordered" evidence="1">
    <location>
        <begin position="350"/>
        <end position="408"/>
    </location>
</feature>
<dbReference type="EMBL" id="JAVFHQ010000062">
    <property type="protein sequence ID" value="KAK4540706.1"/>
    <property type="molecule type" value="Genomic_DNA"/>
</dbReference>
<feature type="compositionally biased region" description="Basic and acidic residues" evidence="1">
    <location>
        <begin position="381"/>
        <end position="391"/>
    </location>
</feature>
<reference evidence="2 3" key="1">
    <citation type="submission" date="2021-11" db="EMBL/GenBank/DDBJ databases">
        <title>Black yeast isolated from Biological Soil Crust.</title>
        <authorList>
            <person name="Kurbessoian T."/>
        </authorList>
    </citation>
    <scope>NUCLEOTIDE SEQUENCE [LARGE SCALE GENOMIC DNA]</scope>
    <source>
        <strain evidence="2 3">CCFEE 5522</strain>
    </source>
</reference>